<dbReference type="GO" id="GO:0003968">
    <property type="term" value="F:RNA-directed RNA polymerase activity"/>
    <property type="evidence" value="ECO:0007669"/>
    <property type="project" value="UniProtKB-KW"/>
</dbReference>
<keyword evidence="1" id="KW-0808">Transferase</keyword>
<dbReference type="EC" id="2.7.7.48" evidence="1"/>
<keyword evidence="1" id="KW-0548">Nucleotidyltransferase</keyword>
<dbReference type="GeneID" id="27329622"/>
<dbReference type="GO" id="GO:0031380">
    <property type="term" value="C:nuclear RNA-directed RNA polymerase complex"/>
    <property type="evidence" value="ECO:0007669"/>
    <property type="project" value="TreeGrafter"/>
</dbReference>
<feature type="domain" description="RDRP core" evidence="3">
    <location>
        <begin position="435"/>
        <end position="1090"/>
    </location>
</feature>
<feature type="compositionally biased region" description="Basic and acidic residues" evidence="2">
    <location>
        <begin position="175"/>
        <end position="188"/>
    </location>
</feature>
<evidence type="ECO:0000313" key="4">
    <source>
        <dbReference type="EMBL" id="KIW18251.1"/>
    </source>
</evidence>
<dbReference type="EMBL" id="KN847493">
    <property type="protein sequence ID" value="KIW18251.1"/>
    <property type="molecule type" value="Genomic_DNA"/>
</dbReference>
<accession>A0A0D1YSL0</accession>
<proteinExistence type="inferred from homology"/>
<feature type="compositionally biased region" description="Polar residues" evidence="2">
    <location>
        <begin position="232"/>
        <end position="249"/>
    </location>
</feature>
<dbReference type="HOGENOM" id="CLU_002322_0_1_1"/>
<dbReference type="Pfam" id="PF05183">
    <property type="entry name" value="RdRP"/>
    <property type="match status" value="1"/>
</dbReference>
<dbReference type="InterPro" id="IPR057596">
    <property type="entry name" value="RDRP_core"/>
</dbReference>
<sequence length="1323" mass="151235">MPTTPAHLGTKVDWAVDHLNSHWDLEIPKLHGIPARNAAGNDRLPFRCFSRIRMLTFRSIPIEDIIEEFDQKARAIHSKWVWKPSQEKGTLPLLTVSKSLIESEKRRSQVVNLTPSQRADLCQALFEFLDEYCKLAQLSESMSTERLSDTTYSTAPSTPSRRKDSTRTQGTLSTPRRDILREGQEPRLKNPGSSVKRSIPSPDSKSKRQQTLKQLDYFRPPPFVVKSEPLLPSNNRSLQEPTSFETTSTSRVSSIFDDCDEQKSDISHQTSLIEGLEELADPEKSQDLFPTQELEELLEDEDFRRSFHESSCLPNDIDAALSNTFPERRKLPSHVPFWLSWEIHRLADKADVLPFDLYNFVRRRCKTDLPTFEAYWEAAREYSKHNQVSTPPRSEIPSWMATENKYIDLNSARAIYLTANLAWRKDFPDGVFKLETNEIRLEQSCRLYRKFGADRFLVLTTPEFSQSSYPEALKARDSNADPMRQRITDFLTRKSHFIAGRYWRVFYVEPEKNKRRKDQPSRLKFFLFAESGYDMESSLSTIDPYSDLLNASARHQEIGIEVMAEWHLRFGANAKSKDLKLFSRWGLGLSKTTPTIVLDRKEFVVRHDPPSAPIMDDGCALISLQLAQAIWEKCGGQGDVPCAVQGRISGAKGLWIVDFHNRHPGISDREYWIEVSDSQLKIKPHPRRRKRDDADLRTFEVLKWASECKPGHLNIQLITVLEDGGVPRQALENALVADTLSFSESLTAAVKDKGDGRLLYLWMRSNGLLSPSEAQKVLGTFPYDCRQQLTLLLESSFNASESAKIKKCVKTLLTNYMANYVERLWITQTSSTTVFCVPDPTGKLKNDEVCLNFSRAIQDPRNGMSELVLNDIDVLVARNPAYLASDIQKRKAVYIHELRHYRNVIVFPTTGTRALASMLSGGDYDGDTCWVCWDPAMVEHFHNSDLPALPDQGRCGMKQESRPLREIFTKDRPIEEAMQDFSQTCMRFNARPSLMGICSSEHEKLIYSLSQRQKEQKLSHPGAIKLAALASYLVDSSKQGWSLSETSWFSLRADASGRKQLPIPAYKEGKAPRRQGGEFPNVVDFLMFEVAEREKDRTLAKFQKLNPGAGVYDGVLSVTWKEMWEDALEEKKVWEKKTGHGSRGVNSYAKSRVPVNEQEPARGLGIYLICDNLKQRIAEVQQRWKEVAPAEDSSDQAKYNYAVRQIHELFLAIEPKQIDHVIRRQYEKEKTRHFSSWSLLRASCLHYTVCQRGSFPEWVWYIAGRELCHLKAMSHGGPVRLVAEDILDIMKVGSKFAKALVERQSMDDEEIDGEELVDDVDDG</sequence>
<keyword evidence="5" id="KW-1185">Reference proteome</keyword>
<dbReference type="GO" id="GO:0003723">
    <property type="term" value="F:RNA binding"/>
    <property type="evidence" value="ECO:0007669"/>
    <property type="project" value="UniProtKB-KW"/>
</dbReference>
<protein>
    <recommendedName>
        <fullName evidence="1">RNA-dependent RNA polymerase</fullName>
        <ecNumber evidence="1">2.7.7.48</ecNumber>
    </recommendedName>
</protein>
<dbReference type="STRING" id="91928.A0A0D1YSL0"/>
<dbReference type="InterPro" id="IPR007855">
    <property type="entry name" value="RDRP"/>
</dbReference>
<feature type="region of interest" description="Disordered" evidence="2">
    <location>
        <begin position="144"/>
        <end position="210"/>
    </location>
</feature>
<comment type="catalytic activity">
    <reaction evidence="1">
        <text>RNA(n) + a ribonucleoside 5'-triphosphate = RNA(n+1) + diphosphate</text>
        <dbReference type="Rhea" id="RHEA:21248"/>
        <dbReference type="Rhea" id="RHEA-COMP:14527"/>
        <dbReference type="Rhea" id="RHEA-COMP:17342"/>
        <dbReference type="ChEBI" id="CHEBI:33019"/>
        <dbReference type="ChEBI" id="CHEBI:61557"/>
        <dbReference type="ChEBI" id="CHEBI:140395"/>
        <dbReference type="EC" id="2.7.7.48"/>
    </reaction>
</comment>
<keyword evidence="1" id="KW-0696">RNA-directed RNA polymerase</keyword>
<dbReference type="PANTHER" id="PTHR23079">
    <property type="entry name" value="RNA-DEPENDENT RNA POLYMERASE"/>
    <property type="match status" value="1"/>
</dbReference>
<keyword evidence="1" id="KW-0694">RNA-binding</keyword>
<reference evidence="4 5" key="1">
    <citation type="submission" date="2015-01" db="EMBL/GenBank/DDBJ databases">
        <title>The Genome Sequence of Exophiala spinifera CBS89968.</title>
        <authorList>
            <consortium name="The Broad Institute Genomics Platform"/>
            <person name="Cuomo C."/>
            <person name="de Hoog S."/>
            <person name="Gorbushina A."/>
            <person name="Stielow B."/>
            <person name="Teixiera M."/>
            <person name="Abouelleil A."/>
            <person name="Chapman S.B."/>
            <person name="Priest M."/>
            <person name="Young S.K."/>
            <person name="Wortman J."/>
            <person name="Nusbaum C."/>
            <person name="Birren B."/>
        </authorList>
    </citation>
    <scope>NUCLEOTIDE SEQUENCE [LARGE SCALE GENOMIC DNA]</scope>
    <source>
        <strain evidence="4 5">CBS 89968</strain>
    </source>
</reference>
<evidence type="ECO:0000256" key="1">
    <source>
        <dbReference type="RuleBase" id="RU363098"/>
    </source>
</evidence>
<comment type="similarity">
    <text evidence="1">Belongs to the RdRP family.</text>
</comment>
<dbReference type="VEuPathDB" id="FungiDB:PV08_02539"/>
<evidence type="ECO:0000256" key="2">
    <source>
        <dbReference type="SAM" id="MobiDB-lite"/>
    </source>
</evidence>
<dbReference type="GO" id="GO:0030422">
    <property type="term" value="P:siRNA processing"/>
    <property type="evidence" value="ECO:0007669"/>
    <property type="project" value="TreeGrafter"/>
</dbReference>
<evidence type="ECO:0000259" key="3">
    <source>
        <dbReference type="Pfam" id="PF05183"/>
    </source>
</evidence>
<feature type="region of interest" description="Disordered" evidence="2">
    <location>
        <begin position="223"/>
        <end position="249"/>
    </location>
</feature>
<dbReference type="PANTHER" id="PTHR23079:SF14">
    <property type="entry name" value="RNA-DEPENDENT RNA POLYMERASE"/>
    <property type="match status" value="1"/>
</dbReference>
<gene>
    <name evidence="4" type="ORF">PV08_02539</name>
</gene>
<name>A0A0D1YSL0_9EURO</name>
<dbReference type="Proteomes" id="UP000053328">
    <property type="component" value="Unassembled WGS sequence"/>
</dbReference>
<evidence type="ECO:0000313" key="5">
    <source>
        <dbReference type="Proteomes" id="UP000053328"/>
    </source>
</evidence>
<dbReference type="RefSeq" id="XP_016238467.1">
    <property type="nucleotide sequence ID" value="XM_016376897.1"/>
</dbReference>
<dbReference type="OrthoDB" id="10055769at2759"/>
<organism evidence="4 5">
    <name type="scientific">Exophiala spinifera</name>
    <dbReference type="NCBI Taxonomy" id="91928"/>
    <lineage>
        <taxon>Eukaryota</taxon>
        <taxon>Fungi</taxon>
        <taxon>Dikarya</taxon>
        <taxon>Ascomycota</taxon>
        <taxon>Pezizomycotina</taxon>
        <taxon>Eurotiomycetes</taxon>
        <taxon>Chaetothyriomycetidae</taxon>
        <taxon>Chaetothyriales</taxon>
        <taxon>Herpotrichiellaceae</taxon>
        <taxon>Exophiala</taxon>
    </lineage>
</organism>
<feature type="compositionally biased region" description="Polar residues" evidence="2">
    <location>
        <begin position="144"/>
        <end position="159"/>
    </location>
</feature>